<dbReference type="GO" id="GO:0061605">
    <property type="term" value="F:molybdopterin-synthase adenylyltransferase activity"/>
    <property type="evidence" value="ECO:0007669"/>
    <property type="project" value="UniProtKB-EC"/>
</dbReference>
<dbReference type="Pfam" id="PF00899">
    <property type="entry name" value="ThiF"/>
    <property type="match status" value="1"/>
</dbReference>
<evidence type="ECO:0000313" key="2">
    <source>
        <dbReference type="EMBL" id="MPM96275.1"/>
    </source>
</evidence>
<feature type="domain" description="THIF-type NAD/FAD binding fold" evidence="1">
    <location>
        <begin position="1"/>
        <end position="190"/>
    </location>
</feature>
<protein>
    <submittedName>
        <fullName evidence="2">Sulfur carrier protein adenylyltransferase</fullName>
        <ecNumber evidence="2">2.7.7.80</ecNumber>
    </submittedName>
</protein>
<dbReference type="GO" id="GO:0005737">
    <property type="term" value="C:cytoplasm"/>
    <property type="evidence" value="ECO:0007669"/>
    <property type="project" value="TreeGrafter"/>
</dbReference>
<comment type="caution">
    <text evidence="2">The sequence shown here is derived from an EMBL/GenBank/DDBJ whole genome shotgun (WGS) entry which is preliminary data.</text>
</comment>
<keyword evidence="2" id="KW-0808">Transferase</keyword>
<proteinExistence type="predicted"/>
<keyword evidence="2" id="KW-0548">Nucleotidyltransferase</keyword>
<dbReference type="GO" id="GO:0008641">
    <property type="term" value="F:ubiquitin-like modifier activating enzyme activity"/>
    <property type="evidence" value="ECO:0007669"/>
    <property type="project" value="InterPro"/>
</dbReference>
<dbReference type="InterPro" id="IPR035985">
    <property type="entry name" value="Ubiquitin-activating_enz"/>
</dbReference>
<gene>
    <name evidence="2" type="primary">ttuC_8</name>
    <name evidence="2" type="ORF">SDC9_143433</name>
</gene>
<dbReference type="InterPro" id="IPR045886">
    <property type="entry name" value="ThiF/MoeB/HesA"/>
</dbReference>
<sequence length="196" mass="21082">MGVGRIGFCDGDVVSRSNLNRQFLHTPRDIGRQKAQSAYEKLSAFAPELTLEPYSFYLTRENAQDIVNLYDVVVLAVDSLPARLVVNEACVSKRVTLIDGGINGLHGTLLTVRPGKTACLHCLYGDVPPSLGAVASFAPVASMVSAMQAQAAANILLGLDNPSDGTMILLDGAQLTTERVRVRRREDCPVCSKLHS</sequence>
<evidence type="ECO:0000259" key="1">
    <source>
        <dbReference type="Pfam" id="PF00899"/>
    </source>
</evidence>
<organism evidence="2">
    <name type="scientific">bioreactor metagenome</name>
    <dbReference type="NCBI Taxonomy" id="1076179"/>
    <lineage>
        <taxon>unclassified sequences</taxon>
        <taxon>metagenomes</taxon>
        <taxon>ecological metagenomes</taxon>
    </lineage>
</organism>
<dbReference type="Gene3D" id="3.40.50.720">
    <property type="entry name" value="NAD(P)-binding Rossmann-like Domain"/>
    <property type="match status" value="1"/>
</dbReference>
<dbReference type="PANTHER" id="PTHR10953">
    <property type="entry name" value="UBIQUITIN-ACTIVATING ENZYME E1"/>
    <property type="match status" value="1"/>
</dbReference>
<dbReference type="CDD" id="cd00757">
    <property type="entry name" value="ThiF_MoeB_HesA_family"/>
    <property type="match status" value="1"/>
</dbReference>
<dbReference type="InterPro" id="IPR000594">
    <property type="entry name" value="ThiF_NAD_FAD-bd"/>
</dbReference>
<dbReference type="EMBL" id="VSSQ01042664">
    <property type="protein sequence ID" value="MPM96275.1"/>
    <property type="molecule type" value="Genomic_DNA"/>
</dbReference>
<dbReference type="AlphaFoldDB" id="A0A645E432"/>
<dbReference type="SUPFAM" id="SSF69572">
    <property type="entry name" value="Activating enzymes of the ubiquitin-like proteins"/>
    <property type="match status" value="1"/>
</dbReference>
<accession>A0A645E432</accession>
<name>A0A645E432_9ZZZZ</name>
<reference evidence="2" key="1">
    <citation type="submission" date="2019-08" db="EMBL/GenBank/DDBJ databases">
        <authorList>
            <person name="Kucharzyk K."/>
            <person name="Murdoch R.W."/>
            <person name="Higgins S."/>
            <person name="Loffler F."/>
        </authorList>
    </citation>
    <scope>NUCLEOTIDE SEQUENCE</scope>
</reference>
<dbReference type="PANTHER" id="PTHR10953:SF102">
    <property type="entry name" value="ADENYLYLTRANSFERASE AND SULFURTRANSFERASE MOCS3"/>
    <property type="match status" value="1"/>
</dbReference>
<dbReference type="GO" id="GO:0004792">
    <property type="term" value="F:thiosulfate-cyanide sulfurtransferase activity"/>
    <property type="evidence" value="ECO:0007669"/>
    <property type="project" value="TreeGrafter"/>
</dbReference>
<dbReference type="EC" id="2.7.7.80" evidence="2"/>